<feature type="chain" id="PRO_5040120833" evidence="1">
    <location>
        <begin position="22"/>
        <end position="155"/>
    </location>
</feature>
<dbReference type="PANTHER" id="PTHR46461:SF1">
    <property type="entry name" value="KELCH DOMAIN-CONTAINING PROTEIN 3"/>
    <property type="match status" value="1"/>
</dbReference>
<dbReference type="Pfam" id="PF24681">
    <property type="entry name" value="Kelch_KLHDC2_KLHL20_DRC7"/>
    <property type="match status" value="1"/>
</dbReference>
<dbReference type="EMBL" id="JAAAHW010003466">
    <property type="protein sequence ID" value="KAF9983572.1"/>
    <property type="molecule type" value="Genomic_DNA"/>
</dbReference>
<sequence length="155" mass="17250">AFWSIFFVAMMINLQVSIVEAAVSPTWRAFHGAAIIDTSMIVFGGTTDPSMNPYSTSTQGSNDVWVWNTTHNEWTHPEIQGSSTPKPQKFLTSIALQSKGRMLSIIGNAPSPANSLLILDSYFWMWTTPNSRNDYAFCGTERCCYFGVPDLILIN</sequence>
<dbReference type="OrthoDB" id="45365at2759"/>
<dbReference type="SUPFAM" id="SSF50965">
    <property type="entry name" value="Galactose oxidase, central domain"/>
    <property type="match status" value="1"/>
</dbReference>
<dbReference type="Proteomes" id="UP000749646">
    <property type="component" value="Unassembled WGS sequence"/>
</dbReference>
<evidence type="ECO:0000313" key="3">
    <source>
        <dbReference type="Proteomes" id="UP000749646"/>
    </source>
</evidence>
<dbReference type="GO" id="GO:0003682">
    <property type="term" value="F:chromatin binding"/>
    <property type="evidence" value="ECO:0007669"/>
    <property type="project" value="InterPro"/>
</dbReference>
<comment type="caution">
    <text evidence="2">The sequence shown here is derived from an EMBL/GenBank/DDBJ whole genome shotgun (WGS) entry which is preliminary data.</text>
</comment>
<dbReference type="GO" id="GO:0005737">
    <property type="term" value="C:cytoplasm"/>
    <property type="evidence" value="ECO:0007669"/>
    <property type="project" value="TreeGrafter"/>
</dbReference>
<evidence type="ECO:0000256" key="1">
    <source>
        <dbReference type="SAM" id="SignalP"/>
    </source>
</evidence>
<evidence type="ECO:0000313" key="2">
    <source>
        <dbReference type="EMBL" id="KAF9983572.1"/>
    </source>
</evidence>
<dbReference type="AlphaFoldDB" id="A0A9P6M9X5"/>
<organism evidence="2 3">
    <name type="scientific">Modicella reniformis</name>
    <dbReference type="NCBI Taxonomy" id="1440133"/>
    <lineage>
        <taxon>Eukaryota</taxon>
        <taxon>Fungi</taxon>
        <taxon>Fungi incertae sedis</taxon>
        <taxon>Mucoromycota</taxon>
        <taxon>Mortierellomycotina</taxon>
        <taxon>Mortierellomycetes</taxon>
        <taxon>Mortierellales</taxon>
        <taxon>Mortierellaceae</taxon>
        <taxon>Modicella</taxon>
    </lineage>
</organism>
<dbReference type="InterPro" id="IPR052637">
    <property type="entry name" value="KLHDC3-like"/>
</dbReference>
<dbReference type="PANTHER" id="PTHR46461">
    <property type="entry name" value="KELCH DOMAIN-CONTAINING PROTEIN 3"/>
    <property type="match status" value="1"/>
</dbReference>
<dbReference type="Gene3D" id="2.120.10.80">
    <property type="entry name" value="Kelch-type beta propeller"/>
    <property type="match status" value="1"/>
</dbReference>
<keyword evidence="1" id="KW-0732">Signal</keyword>
<dbReference type="InterPro" id="IPR015915">
    <property type="entry name" value="Kelch-typ_b-propeller"/>
</dbReference>
<feature type="non-terminal residue" evidence="2">
    <location>
        <position position="1"/>
    </location>
</feature>
<keyword evidence="3" id="KW-1185">Reference proteome</keyword>
<accession>A0A9P6M9X5</accession>
<proteinExistence type="predicted"/>
<protein>
    <submittedName>
        <fullName evidence="2">Uncharacterized protein</fullName>
    </submittedName>
</protein>
<reference evidence="2" key="1">
    <citation type="journal article" date="2020" name="Fungal Divers.">
        <title>Resolving the Mortierellaceae phylogeny through synthesis of multi-gene phylogenetics and phylogenomics.</title>
        <authorList>
            <person name="Vandepol N."/>
            <person name="Liber J."/>
            <person name="Desiro A."/>
            <person name="Na H."/>
            <person name="Kennedy M."/>
            <person name="Barry K."/>
            <person name="Grigoriev I.V."/>
            <person name="Miller A.N."/>
            <person name="O'Donnell K."/>
            <person name="Stajich J.E."/>
            <person name="Bonito G."/>
        </authorList>
    </citation>
    <scope>NUCLEOTIDE SEQUENCE</scope>
    <source>
        <strain evidence="2">MES-2147</strain>
    </source>
</reference>
<feature type="signal peptide" evidence="1">
    <location>
        <begin position="1"/>
        <end position="21"/>
    </location>
</feature>
<gene>
    <name evidence="2" type="ORF">BGZ65_001660</name>
</gene>
<name>A0A9P6M9X5_9FUNG</name>
<dbReference type="InterPro" id="IPR011043">
    <property type="entry name" value="Gal_Oxase/kelch_b-propeller"/>
</dbReference>